<evidence type="ECO:0000313" key="2">
    <source>
        <dbReference type="Proteomes" id="UP001489719"/>
    </source>
</evidence>
<dbReference type="Proteomes" id="UP001489719">
    <property type="component" value="Unassembled WGS sequence"/>
</dbReference>
<keyword evidence="2" id="KW-1185">Reference proteome</keyword>
<name>A0ACC3TQC2_9ASCO</name>
<organism evidence="1 2">
    <name type="scientific">Lipomyces orientalis</name>
    <dbReference type="NCBI Taxonomy" id="1233043"/>
    <lineage>
        <taxon>Eukaryota</taxon>
        <taxon>Fungi</taxon>
        <taxon>Dikarya</taxon>
        <taxon>Ascomycota</taxon>
        <taxon>Saccharomycotina</taxon>
        <taxon>Lipomycetes</taxon>
        <taxon>Lipomycetales</taxon>
        <taxon>Lipomycetaceae</taxon>
        <taxon>Lipomyces</taxon>
    </lineage>
</organism>
<comment type="caution">
    <text evidence="1">The sequence shown here is derived from an EMBL/GenBank/DDBJ whole genome shotgun (WGS) entry which is preliminary data.</text>
</comment>
<proteinExistence type="predicted"/>
<dbReference type="EMBL" id="MU970069">
    <property type="protein sequence ID" value="KAK9322890.1"/>
    <property type="molecule type" value="Genomic_DNA"/>
</dbReference>
<reference evidence="2" key="1">
    <citation type="journal article" date="2024" name="Front. Bioeng. Biotechnol.">
        <title>Genome-scale model development and genomic sequencing of the oleaginous clade Lipomyces.</title>
        <authorList>
            <person name="Czajka J.J."/>
            <person name="Han Y."/>
            <person name="Kim J."/>
            <person name="Mondo S.J."/>
            <person name="Hofstad B.A."/>
            <person name="Robles A."/>
            <person name="Haridas S."/>
            <person name="Riley R."/>
            <person name="LaButti K."/>
            <person name="Pangilinan J."/>
            <person name="Andreopoulos W."/>
            <person name="Lipzen A."/>
            <person name="Yan J."/>
            <person name="Wang M."/>
            <person name="Ng V."/>
            <person name="Grigoriev I.V."/>
            <person name="Spatafora J.W."/>
            <person name="Magnuson J.K."/>
            <person name="Baker S.E."/>
            <person name="Pomraning K.R."/>
        </authorList>
    </citation>
    <scope>NUCLEOTIDE SEQUENCE [LARGE SCALE GENOMIC DNA]</scope>
    <source>
        <strain evidence="2">CBS 10300</strain>
    </source>
</reference>
<protein>
    <submittedName>
        <fullName evidence="1">UNC-like C-terminal-domain-containing protein</fullName>
    </submittedName>
</protein>
<sequence>MEGHYSLLSLRTLRHMCRALSILIPVLLVTLELPVVAGHKSLDTSICPYNASIYFAYPECPRGPMSTGSAATEPVFPASTAIIGAISQKLQDASERRDSTSPDIPTRGPATSHSLSSPVGSLGSETTSSAGNLSTQVSATQPPPDATKPEATAKPDDTDTDNYLDPSSFLSFDEWKTQNFAKAGLSSEDINKRRADSVFSGHQASPENPLDTIGDDMEIDISMFSQTQDTADGGTTTWATEAAPSPRDARGHLKYAGKTSRERSNYASVACAAGILKTNPEMRGASAILFESKDTYMLNPCSVENKFVIIELCEDIRVDTVVLANYEFFSSMVRKFRVSGSGGYPVKASGWTVLGEFDARNVREIQPFLVRNSPIFARFLRIEFLSHWGQEFYCPLSLVRVHGKTMMEEYAEYLYQDELNRGEEDEREDVVVEAVASEVDAEQNKSEQESAEVVTLLPELSTEVMQVERIVDATIPAVDFGSVIEELSFCPWDPDQDVRKYLLQVSVAGLGGTPFGIQGYYNLEHRGMRPVTVPASILPSDTASDATGASGQARSTSTTDTSGKANGQSSASSATVQGTQSPSHSSSSENDPTERSFVRTTASPSSSSTPSTSSTASSSSFSAPQNNPTTQESVYKTIMKRLTLLEANATLSLQYIEEQSRMLRDAFSKVERRQNLKLTDMLDGLNATVTSQLYIFKQQYEQQRQHYEQLWQQTVAEMESQRKQTERHLLEIIILLFCVCIVCVAFDVYIVMKMKIKIL</sequence>
<evidence type="ECO:0000313" key="1">
    <source>
        <dbReference type="EMBL" id="KAK9322890.1"/>
    </source>
</evidence>
<accession>A0ACC3TQC2</accession>
<gene>
    <name evidence="1" type="ORF">V1517DRAFT_322021</name>
</gene>